<dbReference type="EMBL" id="JAPFCC010000001">
    <property type="protein sequence ID" value="MCW7553976.1"/>
    <property type="molecule type" value="Genomic_DNA"/>
</dbReference>
<sequence>MNAYIAQEFTNIYQHQRKLFKEVVGAFIKIFAKDKDDLLPKFAGAINA</sequence>
<keyword evidence="2" id="KW-1185">Reference proteome</keyword>
<name>A0ABT3MX60_9GAMM</name>
<protein>
    <submittedName>
        <fullName evidence="1">Uncharacterized protein</fullName>
    </submittedName>
</protein>
<proteinExistence type="predicted"/>
<evidence type="ECO:0000313" key="2">
    <source>
        <dbReference type="Proteomes" id="UP001209854"/>
    </source>
</evidence>
<gene>
    <name evidence="1" type="ORF">NX722_15380</name>
</gene>
<organism evidence="1 2">
    <name type="scientific">Endozoicomonas gorgoniicola</name>
    <dbReference type="NCBI Taxonomy" id="1234144"/>
    <lineage>
        <taxon>Bacteria</taxon>
        <taxon>Pseudomonadati</taxon>
        <taxon>Pseudomonadota</taxon>
        <taxon>Gammaproteobacteria</taxon>
        <taxon>Oceanospirillales</taxon>
        <taxon>Endozoicomonadaceae</taxon>
        <taxon>Endozoicomonas</taxon>
    </lineage>
</organism>
<reference evidence="1 2" key="1">
    <citation type="submission" date="2022-10" db="EMBL/GenBank/DDBJ databases">
        <title>High-quality genome sequences of two octocoral-associated bacteria, Endozoicomonas euniceicola EF212 and Endozoicomonas gorgoniicola PS125.</title>
        <authorList>
            <person name="Chiou Y.-J."/>
            <person name="Chen Y.-H."/>
        </authorList>
    </citation>
    <scope>NUCLEOTIDE SEQUENCE [LARGE SCALE GENOMIC DNA]</scope>
    <source>
        <strain evidence="1 2">PS125</strain>
    </source>
</reference>
<dbReference type="Proteomes" id="UP001209854">
    <property type="component" value="Unassembled WGS sequence"/>
</dbReference>
<comment type="caution">
    <text evidence="1">The sequence shown here is derived from an EMBL/GenBank/DDBJ whole genome shotgun (WGS) entry which is preliminary data.</text>
</comment>
<accession>A0ABT3MX60</accession>
<dbReference type="RefSeq" id="WP_262563717.1">
    <property type="nucleotide sequence ID" value="NZ_JAPFCC010000001.1"/>
</dbReference>
<evidence type="ECO:0000313" key="1">
    <source>
        <dbReference type="EMBL" id="MCW7553976.1"/>
    </source>
</evidence>